<evidence type="ECO:0000313" key="2">
    <source>
        <dbReference type="EMBL" id="KAK4184392.1"/>
    </source>
</evidence>
<evidence type="ECO:0008006" key="4">
    <source>
        <dbReference type="Google" id="ProtNLM"/>
    </source>
</evidence>
<name>A0AAN6WQ90_9PEZI</name>
<dbReference type="Proteomes" id="UP001302126">
    <property type="component" value="Unassembled WGS sequence"/>
</dbReference>
<feature type="region of interest" description="Disordered" evidence="1">
    <location>
        <begin position="366"/>
        <end position="399"/>
    </location>
</feature>
<evidence type="ECO:0000256" key="1">
    <source>
        <dbReference type="SAM" id="MobiDB-lite"/>
    </source>
</evidence>
<reference evidence="2" key="1">
    <citation type="journal article" date="2023" name="Mol. Phylogenet. Evol.">
        <title>Genome-scale phylogeny and comparative genomics of the fungal order Sordariales.</title>
        <authorList>
            <person name="Hensen N."/>
            <person name="Bonometti L."/>
            <person name="Westerberg I."/>
            <person name="Brannstrom I.O."/>
            <person name="Guillou S."/>
            <person name="Cros-Aarteil S."/>
            <person name="Calhoun S."/>
            <person name="Haridas S."/>
            <person name="Kuo A."/>
            <person name="Mondo S."/>
            <person name="Pangilinan J."/>
            <person name="Riley R."/>
            <person name="LaButti K."/>
            <person name="Andreopoulos B."/>
            <person name="Lipzen A."/>
            <person name="Chen C."/>
            <person name="Yan M."/>
            <person name="Daum C."/>
            <person name="Ng V."/>
            <person name="Clum A."/>
            <person name="Steindorff A."/>
            <person name="Ohm R.A."/>
            <person name="Martin F."/>
            <person name="Silar P."/>
            <person name="Natvig D.O."/>
            <person name="Lalanne C."/>
            <person name="Gautier V."/>
            <person name="Ament-Velasquez S.L."/>
            <person name="Kruys A."/>
            <person name="Hutchinson M.I."/>
            <person name="Powell A.J."/>
            <person name="Barry K."/>
            <person name="Miller A.N."/>
            <person name="Grigoriev I.V."/>
            <person name="Debuchy R."/>
            <person name="Gladieux P."/>
            <person name="Hiltunen Thoren M."/>
            <person name="Johannesson H."/>
        </authorList>
    </citation>
    <scope>NUCLEOTIDE SEQUENCE</scope>
    <source>
        <strain evidence="2">PSN309</strain>
    </source>
</reference>
<comment type="caution">
    <text evidence="2">The sequence shown here is derived from an EMBL/GenBank/DDBJ whole genome shotgun (WGS) entry which is preliminary data.</text>
</comment>
<reference evidence="2" key="2">
    <citation type="submission" date="2023-05" db="EMBL/GenBank/DDBJ databases">
        <authorList>
            <consortium name="Lawrence Berkeley National Laboratory"/>
            <person name="Steindorff A."/>
            <person name="Hensen N."/>
            <person name="Bonometti L."/>
            <person name="Westerberg I."/>
            <person name="Brannstrom I.O."/>
            <person name="Guillou S."/>
            <person name="Cros-Aarteil S."/>
            <person name="Calhoun S."/>
            <person name="Haridas S."/>
            <person name="Kuo A."/>
            <person name="Mondo S."/>
            <person name="Pangilinan J."/>
            <person name="Riley R."/>
            <person name="Labutti K."/>
            <person name="Andreopoulos B."/>
            <person name="Lipzen A."/>
            <person name="Chen C."/>
            <person name="Yanf M."/>
            <person name="Daum C."/>
            <person name="Ng V."/>
            <person name="Clum A."/>
            <person name="Ohm R."/>
            <person name="Martin F."/>
            <person name="Silar P."/>
            <person name="Natvig D."/>
            <person name="Lalanne C."/>
            <person name="Gautier V."/>
            <person name="Ament-Velasquez S.L."/>
            <person name="Kruys A."/>
            <person name="Hutchinson M.I."/>
            <person name="Powell A.J."/>
            <person name="Barry K."/>
            <person name="Miller A.N."/>
            <person name="Grigoriev I.V."/>
            <person name="Debuchy R."/>
            <person name="Gladieux P."/>
            <person name="Thoren M.H."/>
            <person name="Johannesson H."/>
        </authorList>
    </citation>
    <scope>NUCLEOTIDE SEQUENCE</scope>
    <source>
        <strain evidence="2">PSN309</strain>
    </source>
</reference>
<dbReference type="EMBL" id="MU864491">
    <property type="protein sequence ID" value="KAK4184392.1"/>
    <property type="molecule type" value="Genomic_DNA"/>
</dbReference>
<organism evidence="2 3">
    <name type="scientific">Podospora australis</name>
    <dbReference type="NCBI Taxonomy" id="1536484"/>
    <lineage>
        <taxon>Eukaryota</taxon>
        <taxon>Fungi</taxon>
        <taxon>Dikarya</taxon>
        <taxon>Ascomycota</taxon>
        <taxon>Pezizomycotina</taxon>
        <taxon>Sordariomycetes</taxon>
        <taxon>Sordariomycetidae</taxon>
        <taxon>Sordariales</taxon>
        <taxon>Podosporaceae</taxon>
        <taxon>Podospora</taxon>
    </lineage>
</organism>
<protein>
    <recommendedName>
        <fullName evidence="4">BTB domain-containing protein</fullName>
    </recommendedName>
</protein>
<feature type="compositionally biased region" description="Basic and acidic residues" evidence="1">
    <location>
        <begin position="381"/>
        <end position="399"/>
    </location>
</feature>
<sequence length="399" mass="46049">MSDSSLPNASVEPVRNPVLPRVTIDTDGDLILKVKAVSYLVGGVTWEHEQEFLVDSHAMRCASPVWKSMLFLGWAESKPSDGSPWVVKLVEEDEVVDELSENYLLTGMDILLHLTHGNVAPLELVINKGLREDLISYRALCRLRGFLSLCDKYDTLPLIKYWAEHVWQWRSLPHTIQTFDGHRTLLQVGWILGNEEVSCSAFSRIILISTQKDLAIPEFDTNPDLVRGWGIIPKETVEKLYSLRRNRLQDIIRHFQTYLKALLEHDPDVCKGPKHQSHLCNDTILAGIIRHHRQMPDRRNNGDGRCNWKSAYSIVLATDPYLRDINGTRLLSDLFRIDDIQMLEGHDLCCPAKRFQKAFDDNIRMKGSRGSYRSQMDPEEGEHLLRQREKLEEKYERKR</sequence>
<gene>
    <name evidence="2" type="ORF">QBC35DRAFT_540452</name>
</gene>
<keyword evidence="3" id="KW-1185">Reference proteome</keyword>
<dbReference type="AlphaFoldDB" id="A0AAN6WQ90"/>
<evidence type="ECO:0000313" key="3">
    <source>
        <dbReference type="Proteomes" id="UP001302126"/>
    </source>
</evidence>
<proteinExistence type="predicted"/>
<accession>A0AAN6WQ90</accession>